<dbReference type="Pfam" id="PF14103">
    <property type="entry name" value="DUF4276"/>
    <property type="match status" value="1"/>
</dbReference>
<organism evidence="1 2">
    <name type="scientific">Candidatus Accumulibacter affinis</name>
    <dbReference type="NCBI Taxonomy" id="2954384"/>
    <lineage>
        <taxon>Bacteria</taxon>
        <taxon>Pseudomonadati</taxon>
        <taxon>Pseudomonadota</taxon>
        <taxon>Betaproteobacteria</taxon>
        <taxon>Candidatus Accumulibacter</taxon>
    </lineage>
</organism>
<dbReference type="EMBL" id="JADJOT010000006">
    <property type="protein sequence ID" value="MBK7953614.1"/>
    <property type="molecule type" value="Genomic_DNA"/>
</dbReference>
<protein>
    <submittedName>
        <fullName evidence="1">DUF4276 family protein</fullName>
    </submittedName>
</protein>
<evidence type="ECO:0000313" key="2">
    <source>
        <dbReference type="Proteomes" id="UP000706151"/>
    </source>
</evidence>
<dbReference type="Proteomes" id="UP000706151">
    <property type="component" value="Unassembled WGS sequence"/>
</dbReference>
<evidence type="ECO:0000313" key="1">
    <source>
        <dbReference type="EMBL" id="MBK7953614.1"/>
    </source>
</evidence>
<sequence length="206" mass="23055">MRNAISIRIAVEDALSEAVLRHAIASRPVRYEIGAVYSRGGFGYLKKQAGAFNNAAKACPFVMLTDLDQNECPPTLVASWLSGRPKHDSFLFRVAVREVESWLLGDMARLASFLHLRNRPAILAPEALADPKLKLLELALRSRSRQIRDSLVWRDDLSGRLYQGPDYNATLTCFVTEHWDISTARLACPSLERLFAALGRLEGKFV</sequence>
<dbReference type="InterPro" id="IPR025455">
    <property type="entry name" value="DUF4276"/>
</dbReference>
<dbReference type="AlphaFoldDB" id="A0A935T935"/>
<name>A0A935T935_9PROT</name>
<comment type="caution">
    <text evidence="1">The sequence shown here is derived from an EMBL/GenBank/DDBJ whole genome shotgun (WGS) entry which is preliminary data.</text>
</comment>
<reference evidence="1 2" key="1">
    <citation type="submission" date="2020-10" db="EMBL/GenBank/DDBJ databases">
        <title>Connecting structure to function with the recovery of over 1000 high-quality activated sludge metagenome-assembled genomes encoding full-length rRNA genes using long-read sequencing.</title>
        <authorList>
            <person name="Singleton C.M."/>
            <person name="Petriglieri F."/>
            <person name="Kristensen J.M."/>
            <person name="Kirkegaard R.H."/>
            <person name="Michaelsen T.Y."/>
            <person name="Andersen M.H."/>
            <person name="Karst S.M."/>
            <person name="Dueholm M.S."/>
            <person name="Nielsen P.H."/>
            <person name="Albertsen M."/>
        </authorList>
    </citation>
    <scope>NUCLEOTIDE SEQUENCE [LARGE SCALE GENOMIC DNA]</scope>
    <source>
        <strain evidence="1">Fred_18-Q3-R57-64_BAT3C.720</strain>
    </source>
</reference>
<accession>A0A935T935</accession>
<gene>
    <name evidence="1" type="ORF">IPK02_06375</name>
</gene>
<proteinExistence type="predicted"/>